<proteinExistence type="predicted"/>
<gene>
    <name evidence="1" type="ORF">H9L10_02765</name>
</gene>
<organism evidence="1 2">
    <name type="scientific">Phycicoccus endophyticus</name>
    <dbReference type="NCBI Taxonomy" id="1690220"/>
    <lineage>
        <taxon>Bacteria</taxon>
        <taxon>Bacillati</taxon>
        <taxon>Actinomycetota</taxon>
        <taxon>Actinomycetes</taxon>
        <taxon>Micrococcales</taxon>
        <taxon>Intrasporangiaceae</taxon>
        <taxon>Phycicoccus</taxon>
    </lineage>
</organism>
<dbReference type="AlphaFoldDB" id="A0A7G9R343"/>
<dbReference type="KEGG" id="pei:H9L10_02765"/>
<dbReference type="EMBL" id="CP060712">
    <property type="protein sequence ID" value="QNN50018.1"/>
    <property type="molecule type" value="Genomic_DNA"/>
</dbReference>
<dbReference type="Proteomes" id="UP000515976">
    <property type="component" value="Chromosome"/>
</dbReference>
<name>A0A7G9R343_9MICO</name>
<evidence type="ECO:0000313" key="2">
    <source>
        <dbReference type="Proteomes" id="UP000515976"/>
    </source>
</evidence>
<reference evidence="1 2" key="1">
    <citation type="submission" date="2020-08" db="EMBL/GenBank/DDBJ databases">
        <title>Genome sequence of Phycicoccus endophyticus JCM 31784T.</title>
        <authorList>
            <person name="Hyun D.-W."/>
            <person name="Bae J.-W."/>
        </authorList>
    </citation>
    <scope>NUCLEOTIDE SEQUENCE [LARGE SCALE GENOMIC DNA]</scope>
    <source>
        <strain evidence="1 2">JCM 31784</strain>
    </source>
</reference>
<accession>A0A7G9R343</accession>
<keyword evidence="2" id="KW-1185">Reference proteome</keyword>
<sequence length="440" mass="42767">MAPESLATSIDAMCPGDELSGIDGVEDTAVTGRVAAATGPQDLLPVPASGSGSAAVQDGSTTLAQLAGRPDAAGADLPGSGPVALRAVGTLAPAVVAAQEWLSTSADLRGLVTTPCRTAGSDLWLLGGGSGAGRQERLVLLNPGGNPVTADITVHGAQGQVGTPRTETVPPGGRVAVLLDAMAPDEAAPAVHVVADGGGLHATLTDTWLDGSTARGAETVVPAADPGTVQVVPAAVLGGGATLRVAAPGADEAVTSVTLLGRTGEVTTSADTVLTVPADGVGELTLPSVPAGTYTVLVRSDVPVVAGVVTRVGADSGPGDLGWAVSAAAVEEVAGTALPGTPGVTRTLHLVSTGGAVTAEVTVVVDGEPRTRTVSLLAGRPADVDLAGAGAVWVERGSGSGDLRGGVVSTVGEGAQALLSEVPLDPVEVSSPVSRAFPLP</sequence>
<dbReference type="InterPro" id="IPR043777">
    <property type="entry name" value="DUF5719"/>
</dbReference>
<protein>
    <submittedName>
        <fullName evidence="1">Uncharacterized protein</fullName>
    </submittedName>
</protein>
<evidence type="ECO:0000313" key="1">
    <source>
        <dbReference type="EMBL" id="QNN50018.1"/>
    </source>
</evidence>
<dbReference type="RefSeq" id="WP_187566761.1">
    <property type="nucleotide sequence ID" value="NZ_CP060712.1"/>
</dbReference>
<dbReference type="Pfam" id="PF18986">
    <property type="entry name" value="DUF5719"/>
    <property type="match status" value="1"/>
</dbReference>